<protein>
    <submittedName>
        <fullName evidence="1">Uncharacterized protein</fullName>
    </submittedName>
</protein>
<evidence type="ECO:0000313" key="1">
    <source>
        <dbReference type="EMBL" id="MBA4659916.1"/>
    </source>
</evidence>
<dbReference type="EMBL" id="GISG01205536">
    <property type="protein sequence ID" value="MBA4659916.1"/>
    <property type="molecule type" value="Transcribed_RNA"/>
</dbReference>
<reference evidence="1" key="1">
    <citation type="journal article" date="2013" name="J. Plant Res.">
        <title>Effect of fungi and light on seed germination of three Opuntia species from semiarid lands of central Mexico.</title>
        <authorList>
            <person name="Delgado-Sanchez P."/>
            <person name="Jimenez-Bremont J.F."/>
            <person name="Guerrero-Gonzalez Mde L."/>
            <person name="Flores J."/>
        </authorList>
    </citation>
    <scope>NUCLEOTIDE SEQUENCE</scope>
    <source>
        <tissue evidence="1">Cladode</tissue>
    </source>
</reference>
<proteinExistence type="predicted"/>
<name>A0A7C9A6N8_OPUST</name>
<organism evidence="1">
    <name type="scientific">Opuntia streptacantha</name>
    <name type="common">Prickly pear cactus</name>
    <name type="synonym">Opuntia cardona</name>
    <dbReference type="NCBI Taxonomy" id="393608"/>
    <lineage>
        <taxon>Eukaryota</taxon>
        <taxon>Viridiplantae</taxon>
        <taxon>Streptophyta</taxon>
        <taxon>Embryophyta</taxon>
        <taxon>Tracheophyta</taxon>
        <taxon>Spermatophyta</taxon>
        <taxon>Magnoliopsida</taxon>
        <taxon>eudicotyledons</taxon>
        <taxon>Gunneridae</taxon>
        <taxon>Pentapetalae</taxon>
        <taxon>Caryophyllales</taxon>
        <taxon>Cactineae</taxon>
        <taxon>Cactaceae</taxon>
        <taxon>Opuntioideae</taxon>
        <taxon>Opuntia</taxon>
    </lineage>
</organism>
<dbReference type="PANTHER" id="PTHR34222">
    <property type="entry name" value="GAG_PRE-INTEGRS DOMAIN-CONTAINING PROTEIN"/>
    <property type="match status" value="1"/>
</dbReference>
<dbReference type="AlphaFoldDB" id="A0A7C9A6N8"/>
<dbReference type="PANTHER" id="PTHR34222:SF33">
    <property type="entry name" value="RETROTRANSPOSON GAG DOMAIN-CONTAINING PROTEIN"/>
    <property type="match status" value="1"/>
</dbReference>
<reference evidence="1" key="2">
    <citation type="submission" date="2020-07" db="EMBL/GenBank/DDBJ databases">
        <authorList>
            <person name="Vera ALvarez R."/>
            <person name="Arias-Moreno D.M."/>
            <person name="Jimenez-Jacinto V."/>
            <person name="Jimenez-Bremont J.F."/>
            <person name="Swaminathan K."/>
            <person name="Moose S.P."/>
            <person name="Guerrero-Gonzalez M.L."/>
            <person name="Marino-Ramirez L."/>
            <person name="Landsman D."/>
            <person name="Rodriguez-Kessler M."/>
            <person name="Delgado-Sanchez P."/>
        </authorList>
    </citation>
    <scope>NUCLEOTIDE SEQUENCE</scope>
    <source>
        <tissue evidence="1">Cladode</tissue>
    </source>
</reference>
<sequence>MKLGHTKFYRLAVAIVRVERKWLQCWNRRKFTNSRSGWTTKKFNIVRSNILSQEPLPSLNKAYAAVIREERPLQFTQLTEPIKAMEGAAFKVASQNRSSSNRPKCSHCQKLGHEQHQCYELVRYPPWWDD</sequence>
<accession>A0A7C9A6N8</accession>